<dbReference type="InterPro" id="IPR002818">
    <property type="entry name" value="DJ-1/PfpI"/>
</dbReference>
<dbReference type="InterPro" id="IPR029062">
    <property type="entry name" value="Class_I_gatase-like"/>
</dbReference>
<sequence length="231" mass="24937">MEQPRALIALSSTRELPDGRRCGYWLPEAAYPWWALTKAGWQVDFVSTKDGEPPVDGVDHSDPRQHRFLLDGHARRALAATRRARHYDPGDYRIITFAGGRGAMWDLPHDHELAELTAGIYRAGGVVGAVCHGTAGLLNVRVDGVALVSGRNVTGFSEEEERTVGLVAEIPFFLGDELAARGAHYLCGPPLREHIVTDERLVTGQNPASAPRAADELLAAATKTVGASSVP</sequence>
<dbReference type="OrthoDB" id="9792284at2"/>
<dbReference type="SUPFAM" id="SSF52317">
    <property type="entry name" value="Class I glutamine amidotransferase-like"/>
    <property type="match status" value="1"/>
</dbReference>
<evidence type="ECO:0000313" key="6">
    <source>
        <dbReference type="Proteomes" id="UP000323454"/>
    </source>
</evidence>
<comment type="similarity">
    <text evidence="3">Belongs to the peptidase C56 family. HSP31-like subfamily.</text>
</comment>
<evidence type="ECO:0000313" key="5">
    <source>
        <dbReference type="EMBL" id="KAA2260651.1"/>
    </source>
</evidence>
<dbReference type="GO" id="GO:0005737">
    <property type="term" value="C:cytoplasm"/>
    <property type="evidence" value="ECO:0007669"/>
    <property type="project" value="TreeGrafter"/>
</dbReference>
<accession>A0A5B2XC93</accession>
<keyword evidence="6" id="KW-1185">Reference proteome</keyword>
<evidence type="ECO:0000259" key="4">
    <source>
        <dbReference type="Pfam" id="PF01965"/>
    </source>
</evidence>
<dbReference type="Proteomes" id="UP000323454">
    <property type="component" value="Unassembled WGS sequence"/>
</dbReference>
<dbReference type="AlphaFoldDB" id="A0A5B2XC93"/>
<organism evidence="5 6">
    <name type="scientific">Solihabitans fulvus</name>
    <dbReference type="NCBI Taxonomy" id="1892852"/>
    <lineage>
        <taxon>Bacteria</taxon>
        <taxon>Bacillati</taxon>
        <taxon>Actinomycetota</taxon>
        <taxon>Actinomycetes</taxon>
        <taxon>Pseudonocardiales</taxon>
        <taxon>Pseudonocardiaceae</taxon>
        <taxon>Solihabitans</taxon>
    </lineage>
</organism>
<evidence type="ECO:0000256" key="2">
    <source>
        <dbReference type="ARBA" id="ARBA00023239"/>
    </source>
</evidence>
<feature type="domain" description="DJ-1/PfpI" evidence="4">
    <location>
        <begin position="28"/>
        <end position="219"/>
    </location>
</feature>
<keyword evidence="2" id="KW-0456">Lyase</keyword>
<gene>
    <name evidence="5" type="ORF">F0L68_19830</name>
</gene>
<name>A0A5B2XC93_9PSEU</name>
<comment type="caution">
    <text evidence="5">The sequence shown here is derived from an EMBL/GenBank/DDBJ whole genome shotgun (WGS) entry which is preliminary data.</text>
</comment>
<reference evidence="5 6" key="2">
    <citation type="submission" date="2019-09" db="EMBL/GenBank/DDBJ databases">
        <authorList>
            <person name="Jin C."/>
        </authorList>
    </citation>
    <scope>NUCLEOTIDE SEQUENCE [LARGE SCALE GENOMIC DNA]</scope>
    <source>
        <strain evidence="5 6">AN110305</strain>
    </source>
</reference>
<dbReference type="Gene3D" id="3.40.50.880">
    <property type="match status" value="1"/>
</dbReference>
<dbReference type="RefSeq" id="WP_149851113.1">
    <property type="nucleotide sequence ID" value="NZ_VUOB01000035.1"/>
</dbReference>
<keyword evidence="5" id="KW-0315">Glutamine amidotransferase</keyword>
<dbReference type="CDD" id="cd03141">
    <property type="entry name" value="GATase1_Hsp31_like"/>
    <property type="match status" value="1"/>
</dbReference>
<keyword evidence="5" id="KW-0808">Transferase</keyword>
<dbReference type="InterPro" id="IPR050325">
    <property type="entry name" value="Prot/Nucl_acid_deglycase"/>
</dbReference>
<dbReference type="PANTHER" id="PTHR48094:SF11">
    <property type="entry name" value="GLUTATHIONE-INDEPENDENT GLYOXALASE HSP31-RELATED"/>
    <property type="match status" value="1"/>
</dbReference>
<dbReference type="Pfam" id="PF01965">
    <property type="entry name" value="DJ-1_PfpI"/>
    <property type="match status" value="1"/>
</dbReference>
<dbReference type="GO" id="GO:0019243">
    <property type="term" value="P:methylglyoxal catabolic process to D-lactate via S-lactoyl-glutathione"/>
    <property type="evidence" value="ECO:0007669"/>
    <property type="project" value="TreeGrafter"/>
</dbReference>
<evidence type="ECO:0000256" key="3">
    <source>
        <dbReference type="ARBA" id="ARBA00038493"/>
    </source>
</evidence>
<dbReference type="PANTHER" id="PTHR48094">
    <property type="entry name" value="PROTEIN/NUCLEIC ACID DEGLYCASE DJ-1-RELATED"/>
    <property type="match status" value="1"/>
</dbReference>
<dbReference type="EMBL" id="VUOB01000035">
    <property type="protein sequence ID" value="KAA2260651.1"/>
    <property type="molecule type" value="Genomic_DNA"/>
</dbReference>
<proteinExistence type="inferred from homology"/>
<dbReference type="GO" id="GO:0019172">
    <property type="term" value="F:glyoxalase III activity"/>
    <property type="evidence" value="ECO:0007669"/>
    <property type="project" value="TreeGrafter"/>
</dbReference>
<evidence type="ECO:0000256" key="1">
    <source>
        <dbReference type="ARBA" id="ARBA00023016"/>
    </source>
</evidence>
<dbReference type="GO" id="GO:0016740">
    <property type="term" value="F:transferase activity"/>
    <property type="evidence" value="ECO:0007669"/>
    <property type="project" value="UniProtKB-KW"/>
</dbReference>
<reference evidence="5 6" key="1">
    <citation type="submission" date="2019-09" db="EMBL/GenBank/DDBJ databases">
        <title>Goodfellowia gen. nov., a new genus of the Pseudonocardineae related to Actinoalloteichus, containing Goodfellowia coeruleoviolacea gen. nov., comb. nov. gen. nov., comb. nov.</title>
        <authorList>
            <person name="Labeda D."/>
        </authorList>
    </citation>
    <scope>NUCLEOTIDE SEQUENCE [LARGE SCALE GENOMIC DNA]</scope>
    <source>
        <strain evidence="5 6">AN110305</strain>
    </source>
</reference>
<protein>
    <submittedName>
        <fullName evidence="5">Type 1 glutamine amidotransferase domain-containing protein</fullName>
    </submittedName>
</protein>
<keyword evidence="1" id="KW-0346">Stress response</keyword>